<protein>
    <submittedName>
        <fullName evidence="2">Uncharacterized protein</fullName>
    </submittedName>
</protein>
<gene>
    <name evidence="2" type="ORF">MUK42_07397</name>
</gene>
<reference evidence="2" key="1">
    <citation type="submission" date="2022-05" db="EMBL/GenBank/DDBJ databases">
        <title>The Musa troglodytarum L. genome provides insights into the mechanism of non-climacteric behaviour and enrichment of carotenoids.</title>
        <authorList>
            <person name="Wang J."/>
        </authorList>
    </citation>
    <scope>NUCLEOTIDE SEQUENCE</scope>
    <source>
        <tissue evidence="2">Leaf</tissue>
    </source>
</reference>
<accession>A0A9E7EK91</accession>
<feature type="region of interest" description="Disordered" evidence="1">
    <location>
        <begin position="85"/>
        <end position="111"/>
    </location>
</feature>
<dbReference type="EMBL" id="CP097503">
    <property type="protein sequence ID" value="URD78275.1"/>
    <property type="molecule type" value="Genomic_DNA"/>
</dbReference>
<proteinExistence type="predicted"/>
<keyword evidence="3" id="KW-1185">Reference proteome</keyword>
<evidence type="ECO:0000313" key="3">
    <source>
        <dbReference type="Proteomes" id="UP001055439"/>
    </source>
</evidence>
<evidence type="ECO:0000256" key="1">
    <source>
        <dbReference type="SAM" id="MobiDB-lite"/>
    </source>
</evidence>
<evidence type="ECO:0000313" key="2">
    <source>
        <dbReference type="EMBL" id="URD78275.1"/>
    </source>
</evidence>
<dbReference type="Proteomes" id="UP001055439">
    <property type="component" value="Chromosome 10"/>
</dbReference>
<sequence length="111" mass="11519">MLATPAFLLFTTSQANQALLQEAQDRNKKIIASFVSSTAASEHVASPPPPSPSPATSSSSPPPCRHILAMSQAVSLLTTSHSPSLARIRHSSPSSLSNTLTSGSGITYGFK</sequence>
<feature type="compositionally biased region" description="Low complexity" evidence="1">
    <location>
        <begin position="91"/>
        <end position="105"/>
    </location>
</feature>
<organism evidence="2 3">
    <name type="scientific">Musa troglodytarum</name>
    <name type="common">fe'i banana</name>
    <dbReference type="NCBI Taxonomy" id="320322"/>
    <lineage>
        <taxon>Eukaryota</taxon>
        <taxon>Viridiplantae</taxon>
        <taxon>Streptophyta</taxon>
        <taxon>Embryophyta</taxon>
        <taxon>Tracheophyta</taxon>
        <taxon>Spermatophyta</taxon>
        <taxon>Magnoliopsida</taxon>
        <taxon>Liliopsida</taxon>
        <taxon>Zingiberales</taxon>
        <taxon>Musaceae</taxon>
        <taxon>Musa</taxon>
    </lineage>
</organism>
<feature type="region of interest" description="Disordered" evidence="1">
    <location>
        <begin position="41"/>
        <end position="64"/>
    </location>
</feature>
<name>A0A9E7EK91_9LILI</name>
<dbReference type="AlphaFoldDB" id="A0A9E7EK91"/>